<evidence type="ECO:0000256" key="1">
    <source>
        <dbReference type="SAM" id="MobiDB-lite"/>
    </source>
</evidence>
<accession>A0ABR3CZY1</accession>
<comment type="caution">
    <text evidence="2">The sequence shown here is derived from an EMBL/GenBank/DDBJ whole genome shotgun (WGS) entry which is preliminary data.</text>
</comment>
<name>A0ABR3CZY1_NEUIN</name>
<reference evidence="2 3" key="1">
    <citation type="submission" date="2023-09" db="EMBL/GenBank/DDBJ databases">
        <title>Multi-omics analysis of a traditional fermented food reveals byproduct-associated fungal strains for waste-to-food upcycling.</title>
        <authorList>
            <consortium name="Lawrence Berkeley National Laboratory"/>
            <person name="Rekdal V.M."/>
            <person name="Villalobos-Escobedo J.M."/>
            <person name="Rodriguez-Valeron N."/>
            <person name="Garcia M.O."/>
            <person name="Vasquez D.P."/>
            <person name="Damayanti I."/>
            <person name="Sorensen P.M."/>
            <person name="Baidoo E.E."/>
            <person name="De Carvalho A.C."/>
            <person name="Riley R."/>
            <person name="Lipzen A."/>
            <person name="He G."/>
            <person name="Yan M."/>
            <person name="Haridas S."/>
            <person name="Daum C."/>
            <person name="Yoshinaga Y."/>
            <person name="Ng V."/>
            <person name="Grigoriev I.V."/>
            <person name="Munk R."/>
            <person name="Nuraida L."/>
            <person name="Wijaya C.H."/>
            <person name="Morales P.-C."/>
            <person name="Keasling J.D."/>
        </authorList>
    </citation>
    <scope>NUCLEOTIDE SEQUENCE [LARGE SCALE GENOMIC DNA]</scope>
    <source>
        <strain evidence="2 3">FGSC 2613</strain>
    </source>
</reference>
<feature type="compositionally biased region" description="Low complexity" evidence="1">
    <location>
        <begin position="189"/>
        <end position="205"/>
    </location>
</feature>
<feature type="compositionally biased region" description="Low complexity" evidence="1">
    <location>
        <begin position="214"/>
        <end position="242"/>
    </location>
</feature>
<dbReference type="EMBL" id="JAVLET010000014">
    <property type="protein sequence ID" value="KAL0465983.1"/>
    <property type="molecule type" value="Genomic_DNA"/>
</dbReference>
<evidence type="ECO:0000313" key="3">
    <source>
        <dbReference type="Proteomes" id="UP001451303"/>
    </source>
</evidence>
<dbReference type="Proteomes" id="UP001451303">
    <property type="component" value="Unassembled WGS sequence"/>
</dbReference>
<keyword evidence="3" id="KW-1185">Reference proteome</keyword>
<feature type="region of interest" description="Disordered" evidence="1">
    <location>
        <begin position="161"/>
        <end position="260"/>
    </location>
</feature>
<gene>
    <name evidence="2" type="ORF">QR685DRAFT_575609</name>
</gene>
<proteinExistence type="predicted"/>
<evidence type="ECO:0000313" key="2">
    <source>
        <dbReference type="EMBL" id="KAL0465983.1"/>
    </source>
</evidence>
<organism evidence="2 3">
    <name type="scientific">Neurospora intermedia</name>
    <dbReference type="NCBI Taxonomy" id="5142"/>
    <lineage>
        <taxon>Eukaryota</taxon>
        <taxon>Fungi</taxon>
        <taxon>Dikarya</taxon>
        <taxon>Ascomycota</taxon>
        <taxon>Pezizomycotina</taxon>
        <taxon>Sordariomycetes</taxon>
        <taxon>Sordariomycetidae</taxon>
        <taxon>Sordariales</taxon>
        <taxon>Sordariaceae</taxon>
        <taxon>Neurospora</taxon>
    </lineage>
</organism>
<sequence length="260" mass="28173">MRTRKTPNCRALSELQRNEAKPPNSEKQSWLQDFHALAVSKRWAKSLSSKGWYVVRIWQFPSTYTHLPSQPSEALFDPICELSVRAAASYIVVLIDSCPTGLDFSPSRARGRHPYSLLQASGRLRVGFKSTYKPHHHRITLQPVVRVKRAATAGWAGLGRLAAKPAPKPEPTKAKPAKPLVKAEATKPSTALSASTSVLSFSKAAAAKKEESSDSSSSNSDSSSDSSSDSDVSSNSDSNSSESEAEKKKSPEGSQKGYQV</sequence>
<protein>
    <submittedName>
        <fullName evidence="2">Uncharacterized protein</fullName>
    </submittedName>
</protein>